<proteinExistence type="predicted"/>
<name>A0AAW0DLE2_9AGAR</name>
<evidence type="ECO:0000313" key="3">
    <source>
        <dbReference type="Proteomes" id="UP001383192"/>
    </source>
</evidence>
<keyword evidence="3" id="KW-1185">Reference proteome</keyword>
<gene>
    <name evidence="2" type="ORF">VNI00_005169</name>
</gene>
<evidence type="ECO:0000313" key="2">
    <source>
        <dbReference type="EMBL" id="KAK7051057.1"/>
    </source>
</evidence>
<comment type="caution">
    <text evidence="2">The sequence shown here is derived from an EMBL/GenBank/DDBJ whole genome shotgun (WGS) entry which is preliminary data.</text>
</comment>
<dbReference type="Proteomes" id="UP001383192">
    <property type="component" value="Unassembled WGS sequence"/>
</dbReference>
<feature type="region of interest" description="Disordered" evidence="1">
    <location>
        <begin position="1"/>
        <end position="22"/>
    </location>
</feature>
<dbReference type="EMBL" id="JAYKXP010000014">
    <property type="protein sequence ID" value="KAK7051057.1"/>
    <property type="molecule type" value="Genomic_DNA"/>
</dbReference>
<evidence type="ECO:0000256" key="1">
    <source>
        <dbReference type="SAM" id="MobiDB-lite"/>
    </source>
</evidence>
<reference evidence="2 3" key="1">
    <citation type="submission" date="2024-01" db="EMBL/GenBank/DDBJ databases">
        <title>A draft genome for a cacao thread blight-causing isolate of Paramarasmius palmivorus.</title>
        <authorList>
            <person name="Baruah I.K."/>
            <person name="Bukari Y."/>
            <person name="Amoako-Attah I."/>
            <person name="Meinhardt L.W."/>
            <person name="Bailey B.A."/>
            <person name="Cohen S.P."/>
        </authorList>
    </citation>
    <scope>NUCLEOTIDE SEQUENCE [LARGE SCALE GENOMIC DNA]</scope>
    <source>
        <strain evidence="2 3">GH-12</strain>
    </source>
</reference>
<dbReference type="AlphaFoldDB" id="A0AAW0DLE2"/>
<organism evidence="2 3">
    <name type="scientific">Paramarasmius palmivorus</name>
    <dbReference type="NCBI Taxonomy" id="297713"/>
    <lineage>
        <taxon>Eukaryota</taxon>
        <taxon>Fungi</taxon>
        <taxon>Dikarya</taxon>
        <taxon>Basidiomycota</taxon>
        <taxon>Agaricomycotina</taxon>
        <taxon>Agaricomycetes</taxon>
        <taxon>Agaricomycetidae</taxon>
        <taxon>Agaricales</taxon>
        <taxon>Marasmiineae</taxon>
        <taxon>Marasmiaceae</taxon>
        <taxon>Paramarasmius</taxon>
    </lineage>
</organism>
<accession>A0AAW0DLE2</accession>
<protein>
    <submittedName>
        <fullName evidence="2">Uncharacterized protein</fullName>
    </submittedName>
</protein>
<sequence>MAIKYDSININSNDDKEEDEEDKWENYAGASYLDDPEPILRIPGFDIAIADDVRLVLPKQILSEETQRRICEEVKGRCVVCFREASYEEGGRAMPLLHRLDILRELEDQPTLDEEAFAFLGLYRLRPARPSTRELIFPRVPSFIVRQASDGDPHIYDTQSTTTSTPVDEGTPRNQYWKIHKPPAIILGFLFSRVKSVFYNEKEGEYVPPEECGESARLYVAVLFNSLNRPRPVSPSMELEGTSGIGDSSG</sequence>